<evidence type="ECO:0000313" key="3">
    <source>
        <dbReference type="Proteomes" id="UP000322025"/>
    </source>
</evidence>
<dbReference type="Proteomes" id="UP000322025">
    <property type="component" value="Unassembled WGS sequence"/>
</dbReference>
<comment type="caution">
    <text evidence="2">The sequence shown here is derived from an EMBL/GenBank/DDBJ whole genome shotgun (WGS) entry which is preliminary data.</text>
</comment>
<accession>A0A5M9HXL6</accession>
<proteinExistence type="predicted"/>
<reference evidence="2" key="1">
    <citation type="submission" date="2019-07" db="EMBL/GenBank/DDBJ databases">
        <authorList>
            <person name="Wongkuna S."/>
            <person name="Scaria J."/>
        </authorList>
    </citation>
    <scope>NUCLEOTIDE SEQUENCE [LARGE SCALE GENOMIC DNA]</scope>
    <source>
        <strain evidence="2">SW178</strain>
    </source>
</reference>
<keyword evidence="1" id="KW-1133">Transmembrane helix</keyword>
<dbReference type="OrthoDB" id="3174166at2"/>
<dbReference type="Gene3D" id="2.20.28.30">
    <property type="entry name" value="RNA polymerase ii, chain L"/>
    <property type="match status" value="1"/>
</dbReference>
<dbReference type="AlphaFoldDB" id="A0A5M9HXL6"/>
<evidence type="ECO:0000313" key="2">
    <source>
        <dbReference type="EMBL" id="KAA8501363.1"/>
    </source>
</evidence>
<dbReference type="EMBL" id="VMSO01000009">
    <property type="protein sequence ID" value="KAA8501363.1"/>
    <property type="molecule type" value="Genomic_DNA"/>
</dbReference>
<evidence type="ECO:0008006" key="4">
    <source>
        <dbReference type="Google" id="ProtNLM"/>
    </source>
</evidence>
<dbReference type="RefSeq" id="WP_150310839.1">
    <property type="nucleotide sequence ID" value="NZ_VMSO01000009.1"/>
</dbReference>
<keyword evidence="1" id="KW-0472">Membrane</keyword>
<protein>
    <recommendedName>
        <fullName evidence="4">Zn-finger containing protein</fullName>
    </recommendedName>
</protein>
<evidence type="ECO:0000256" key="1">
    <source>
        <dbReference type="SAM" id="Phobius"/>
    </source>
</evidence>
<organism evidence="2 3">
    <name type="scientific">Mediterraneibacter catenae</name>
    <dbReference type="NCBI Taxonomy" id="2594882"/>
    <lineage>
        <taxon>Bacteria</taxon>
        <taxon>Bacillati</taxon>
        <taxon>Bacillota</taxon>
        <taxon>Clostridia</taxon>
        <taxon>Lachnospirales</taxon>
        <taxon>Lachnospiraceae</taxon>
        <taxon>Mediterraneibacter</taxon>
    </lineage>
</organism>
<feature type="transmembrane region" description="Helical" evidence="1">
    <location>
        <begin position="43"/>
        <end position="61"/>
    </location>
</feature>
<keyword evidence="1" id="KW-0812">Transmembrane</keyword>
<name>A0A5M9HXL6_9FIRM</name>
<gene>
    <name evidence="2" type="ORF">FNY66_08420</name>
</gene>
<sequence>MKEKIIRFMQGRYGVDQLSKFLLIVGLVVVLVSAFLGNNPIALILYLIGWIFVIYCYFRVFSRNVSKRYSENQTFLAKTYGIRNFFQKQKNIWQQRKVYHIYTCPSCKQKIRIPKGKGKIEVRCPKCGTTFIKKS</sequence>
<feature type="transmembrane region" description="Helical" evidence="1">
    <location>
        <begin position="21"/>
        <end position="37"/>
    </location>
</feature>
<keyword evidence="3" id="KW-1185">Reference proteome</keyword>